<evidence type="ECO:0000313" key="2">
    <source>
        <dbReference type="EMBL" id="GGX57825.1"/>
    </source>
</evidence>
<dbReference type="Proteomes" id="UP000600865">
    <property type="component" value="Unassembled WGS sequence"/>
</dbReference>
<accession>A0A918KBT5</accession>
<proteinExistence type="predicted"/>
<dbReference type="EMBL" id="BMYV01000001">
    <property type="protein sequence ID" value="GGX57825.1"/>
    <property type="molecule type" value="Genomic_DNA"/>
</dbReference>
<keyword evidence="1" id="KW-0472">Membrane</keyword>
<reference evidence="2 3" key="1">
    <citation type="journal article" date="2014" name="Int. J. Syst. Evol. Microbiol.">
        <title>Complete genome sequence of Corynebacterium casei LMG S-19264T (=DSM 44701T), isolated from a smear-ripened cheese.</title>
        <authorList>
            <consortium name="US DOE Joint Genome Institute (JGI-PGF)"/>
            <person name="Walter F."/>
            <person name="Albersmeier A."/>
            <person name="Kalinowski J."/>
            <person name="Ruckert C."/>
        </authorList>
    </citation>
    <scope>NUCLEOTIDE SEQUENCE [LARGE SCALE GENOMIC DNA]</scope>
    <source>
        <strain evidence="2 3">KCTC 23968</strain>
    </source>
</reference>
<feature type="transmembrane region" description="Helical" evidence="1">
    <location>
        <begin position="38"/>
        <end position="61"/>
    </location>
</feature>
<dbReference type="AlphaFoldDB" id="A0A918KBT5"/>
<evidence type="ECO:0000313" key="3">
    <source>
        <dbReference type="Proteomes" id="UP000600865"/>
    </source>
</evidence>
<sequence>MLIHVLPGLIMFAITLAFVTLFFIPVTAFKQKDELIRFYWVGVWIFLAMIAAFSGGAQTLALFRYDVTLTSEALLTALTVCFVIFVMFGWFRLSFKAITAGLSYWFKKRLASAS</sequence>
<gene>
    <name evidence="2" type="ORF">GCM10011309_03620</name>
</gene>
<dbReference type="RefSeq" id="WP_189580535.1">
    <property type="nucleotide sequence ID" value="NZ_BMYV01000001.1"/>
</dbReference>
<evidence type="ECO:0000256" key="1">
    <source>
        <dbReference type="SAM" id="Phobius"/>
    </source>
</evidence>
<keyword evidence="3" id="KW-1185">Reference proteome</keyword>
<feature type="transmembrane region" description="Helical" evidence="1">
    <location>
        <begin position="73"/>
        <end position="93"/>
    </location>
</feature>
<comment type="caution">
    <text evidence="2">The sequence shown here is derived from an EMBL/GenBank/DDBJ whole genome shotgun (WGS) entry which is preliminary data.</text>
</comment>
<keyword evidence="1" id="KW-0812">Transmembrane</keyword>
<protein>
    <submittedName>
        <fullName evidence="2">Uncharacterized protein</fullName>
    </submittedName>
</protein>
<keyword evidence="1" id="KW-1133">Transmembrane helix</keyword>
<organism evidence="2 3">
    <name type="scientific">Litorimonas cladophorae</name>
    <dbReference type="NCBI Taxonomy" id="1220491"/>
    <lineage>
        <taxon>Bacteria</taxon>
        <taxon>Pseudomonadati</taxon>
        <taxon>Pseudomonadota</taxon>
        <taxon>Alphaproteobacteria</taxon>
        <taxon>Maricaulales</taxon>
        <taxon>Robiginitomaculaceae</taxon>
    </lineage>
</organism>
<name>A0A918KBT5_9PROT</name>
<feature type="transmembrane region" description="Helical" evidence="1">
    <location>
        <begin position="6"/>
        <end position="26"/>
    </location>
</feature>